<evidence type="ECO:0000256" key="1">
    <source>
        <dbReference type="SAM" id="MobiDB-lite"/>
    </source>
</evidence>
<dbReference type="OrthoDB" id="529205at2759"/>
<protein>
    <submittedName>
        <fullName evidence="2">Uncharacterized protein</fullName>
    </submittedName>
</protein>
<proteinExistence type="predicted"/>
<gene>
    <name evidence="2" type="ORF">DXG03_001661</name>
</gene>
<evidence type="ECO:0000313" key="3">
    <source>
        <dbReference type="Proteomes" id="UP000775547"/>
    </source>
</evidence>
<feature type="region of interest" description="Disordered" evidence="1">
    <location>
        <begin position="46"/>
        <end position="95"/>
    </location>
</feature>
<dbReference type="AlphaFoldDB" id="A0A9P7GDZ2"/>
<name>A0A9P7GDZ2_9AGAR</name>
<feature type="compositionally biased region" description="Polar residues" evidence="1">
    <location>
        <begin position="51"/>
        <end position="62"/>
    </location>
</feature>
<evidence type="ECO:0000313" key="2">
    <source>
        <dbReference type="EMBL" id="KAG5646938.1"/>
    </source>
</evidence>
<accession>A0A9P7GDZ2</accession>
<sequence>MTSVIASLTAIRPRCTATILLYVHIDFAATVIDGSFNHVKQTLDSEKHRNLTGQQQKTSTPHGASAPGWNEALASESEASVKADQSAPTTTEEMQEQTVEYVTSRYSPDERTTPTAARYCRDEVIGPLGSAAGHEDPQEVYQTVVKRTAKKTTHVVEDEPAQGYS</sequence>
<reference evidence="2" key="2">
    <citation type="submission" date="2021-10" db="EMBL/GenBank/DDBJ databases">
        <title>Phylogenomics reveals ancestral predisposition of the termite-cultivated fungus Termitomyces towards a domesticated lifestyle.</title>
        <authorList>
            <person name="Auxier B."/>
            <person name="Grum-Grzhimaylo A."/>
            <person name="Cardenas M.E."/>
            <person name="Lodge J.D."/>
            <person name="Laessoe T."/>
            <person name="Pedersen O."/>
            <person name="Smith M.E."/>
            <person name="Kuyper T.W."/>
            <person name="Franco-Molano E.A."/>
            <person name="Baroni T.J."/>
            <person name="Aanen D.K."/>
        </authorList>
    </citation>
    <scope>NUCLEOTIDE SEQUENCE</scope>
    <source>
        <strain evidence="2">AP01</strain>
        <tissue evidence="2">Mycelium</tissue>
    </source>
</reference>
<reference evidence="2" key="1">
    <citation type="submission" date="2020-07" db="EMBL/GenBank/DDBJ databases">
        <authorList>
            <person name="Nieuwenhuis M."/>
            <person name="Van De Peppel L.J.J."/>
        </authorList>
    </citation>
    <scope>NUCLEOTIDE SEQUENCE</scope>
    <source>
        <strain evidence="2">AP01</strain>
        <tissue evidence="2">Mycelium</tissue>
    </source>
</reference>
<comment type="caution">
    <text evidence="2">The sequence shown here is derived from an EMBL/GenBank/DDBJ whole genome shotgun (WGS) entry which is preliminary data.</text>
</comment>
<keyword evidence="3" id="KW-1185">Reference proteome</keyword>
<dbReference type="Proteomes" id="UP000775547">
    <property type="component" value="Unassembled WGS sequence"/>
</dbReference>
<organism evidence="2 3">
    <name type="scientific">Asterophora parasitica</name>
    <dbReference type="NCBI Taxonomy" id="117018"/>
    <lineage>
        <taxon>Eukaryota</taxon>
        <taxon>Fungi</taxon>
        <taxon>Dikarya</taxon>
        <taxon>Basidiomycota</taxon>
        <taxon>Agaricomycotina</taxon>
        <taxon>Agaricomycetes</taxon>
        <taxon>Agaricomycetidae</taxon>
        <taxon>Agaricales</taxon>
        <taxon>Tricholomatineae</taxon>
        <taxon>Lyophyllaceae</taxon>
        <taxon>Asterophora</taxon>
    </lineage>
</organism>
<dbReference type="EMBL" id="JABCKV010000014">
    <property type="protein sequence ID" value="KAG5646938.1"/>
    <property type="molecule type" value="Genomic_DNA"/>
</dbReference>